<dbReference type="Pfam" id="PF03631">
    <property type="entry name" value="Virul_fac_BrkB"/>
    <property type="match status" value="1"/>
</dbReference>
<keyword evidence="5 7" id="KW-0472">Membrane</keyword>
<reference evidence="8 9" key="1">
    <citation type="submission" date="2019-06" db="EMBL/GenBank/DDBJ databases">
        <authorList>
            <person name="De-Chao Zhang Q."/>
        </authorList>
    </citation>
    <scope>NUCLEOTIDE SEQUENCE [LARGE SCALE GENOMIC DNA]</scope>
    <source>
        <strain evidence="8 9">KN1116</strain>
    </source>
</reference>
<dbReference type="PANTHER" id="PTHR30213">
    <property type="entry name" value="INNER MEMBRANE PROTEIN YHJD"/>
    <property type="match status" value="1"/>
</dbReference>
<protein>
    <submittedName>
        <fullName evidence="8">YihY/virulence factor BrkB family protein</fullName>
    </submittedName>
</protein>
<feature type="transmembrane region" description="Helical" evidence="7">
    <location>
        <begin position="280"/>
        <end position="306"/>
    </location>
</feature>
<evidence type="ECO:0000256" key="7">
    <source>
        <dbReference type="SAM" id="Phobius"/>
    </source>
</evidence>
<accession>A0A9E5JLC9</accession>
<feature type="transmembrane region" description="Helical" evidence="7">
    <location>
        <begin position="214"/>
        <end position="237"/>
    </location>
</feature>
<gene>
    <name evidence="8" type="ORF">FK219_005055</name>
</gene>
<keyword evidence="4 7" id="KW-1133">Transmembrane helix</keyword>
<dbReference type="InterPro" id="IPR017039">
    <property type="entry name" value="Virul_fac_BrkB"/>
</dbReference>
<dbReference type="OrthoDB" id="3229302at2"/>
<keyword evidence="9" id="KW-1185">Reference proteome</keyword>
<keyword evidence="2" id="KW-1003">Cell membrane</keyword>
<feature type="transmembrane region" description="Helical" evidence="7">
    <location>
        <begin position="123"/>
        <end position="143"/>
    </location>
</feature>
<feature type="transmembrane region" description="Helical" evidence="7">
    <location>
        <begin position="249"/>
        <end position="268"/>
    </location>
</feature>
<dbReference type="Proteomes" id="UP000818266">
    <property type="component" value="Unassembled WGS sequence"/>
</dbReference>
<evidence type="ECO:0000256" key="3">
    <source>
        <dbReference type="ARBA" id="ARBA00022692"/>
    </source>
</evidence>
<evidence type="ECO:0000313" key="9">
    <source>
        <dbReference type="Proteomes" id="UP000818266"/>
    </source>
</evidence>
<reference evidence="8 9" key="2">
    <citation type="submission" date="2020-03" db="EMBL/GenBank/DDBJ databases">
        <title>Chryseoglobus sp. isolated from a deep-sea seamount.</title>
        <authorList>
            <person name="Zhang D.-C."/>
        </authorList>
    </citation>
    <scope>NUCLEOTIDE SEQUENCE [LARGE SCALE GENOMIC DNA]</scope>
    <source>
        <strain evidence="8 9">KN1116</strain>
    </source>
</reference>
<feature type="compositionally biased region" description="Basic and acidic residues" evidence="6">
    <location>
        <begin position="11"/>
        <end position="20"/>
    </location>
</feature>
<comment type="caution">
    <text evidence="8">The sequence shown here is derived from an EMBL/GenBank/DDBJ whole genome shotgun (WGS) entry which is preliminary data.</text>
</comment>
<evidence type="ECO:0000256" key="2">
    <source>
        <dbReference type="ARBA" id="ARBA00022475"/>
    </source>
</evidence>
<feature type="transmembrane region" description="Helical" evidence="7">
    <location>
        <begin position="170"/>
        <end position="194"/>
    </location>
</feature>
<organism evidence="8 9">
    <name type="scientific">Microcella pacifica</name>
    <dbReference type="NCBI Taxonomy" id="2591847"/>
    <lineage>
        <taxon>Bacteria</taxon>
        <taxon>Bacillati</taxon>
        <taxon>Actinomycetota</taxon>
        <taxon>Actinomycetes</taxon>
        <taxon>Micrococcales</taxon>
        <taxon>Microbacteriaceae</taxon>
        <taxon>Microcella</taxon>
    </lineage>
</organism>
<keyword evidence="3 7" id="KW-0812">Transmembrane</keyword>
<dbReference type="AlphaFoldDB" id="A0A9E5JLC9"/>
<sequence length="355" mass="37943">MPRTSASRAPLEPDKEESPSFKDRAMGLLTTVLQSRPVRVVQHYTAKRGPILASGLAFQAIFAVFAALWIGFAIAGVVIATNLGLRDSLIDVLAQTVPGLITTDSQEGIVDPEDLLAASVDAFSWQGAIAAVVLLLAALNWLASAREAVRSIFDLPLLDQNVALLKLKDLGLAVGFGALLVLSAVLSVVSTLALDTVLEWVGIRDSTTSTVVGRIITLGVMFLLDAVVLAALYRVLAGVRIPLRRLRQGALIGAVALGGLKVLGNSLLGGASNNPLIASFAVFIGLLIWFNLVCQVVLAAAAWVAVGIKDDRIVLDEDYLATRLKQARELLDYYDPEPEDPPGFWQRLKGRFSRS</sequence>
<evidence type="ECO:0000256" key="1">
    <source>
        <dbReference type="ARBA" id="ARBA00004651"/>
    </source>
</evidence>
<feature type="region of interest" description="Disordered" evidence="6">
    <location>
        <begin position="1"/>
        <end position="20"/>
    </location>
</feature>
<proteinExistence type="predicted"/>
<evidence type="ECO:0000256" key="4">
    <source>
        <dbReference type="ARBA" id="ARBA00022989"/>
    </source>
</evidence>
<dbReference type="GO" id="GO:0005886">
    <property type="term" value="C:plasma membrane"/>
    <property type="evidence" value="ECO:0007669"/>
    <property type="project" value="UniProtKB-SubCell"/>
</dbReference>
<name>A0A9E5JLC9_9MICO</name>
<evidence type="ECO:0000313" key="8">
    <source>
        <dbReference type="EMBL" id="NHF62609.1"/>
    </source>
</evidence>
<dbReference type="RefSeq" id="WP_152582298.1">
    <property type="nucleotide sequence ID" value="NZ_VIKT02000006.1"/>
</dbReference>
<evidence type="ECO:0000256" key="6">
    <source>
        <dbReference type="SAM" id="MobiDB-lite"/>
    </source>
</evidence>
<dbReference type="PANTHER" id="PTHR30213:SF1">
    <property type="entry name" value="INNER MEMBRANE PROTEIN YHJD"/>
    <property type="match status" value="1"/>
</dbReference>
<dbReference type="EMBL" id="VIKT02000006">
    <property type="protein sequence ID" value="NHF62609.1"/>
    <property type="molecule type" value="Genomic_DNA"/>
</dbReference>
<evidence type="ECO:0000256" key="5">
    <source>
        <dbReference type="ARBA" id="ARBA00023136"/>
    </source>
</evidence>
<feature type="transmembrane region" description="Helical" evidence="7">
    <location>
        <begin position="56"/>
        <end position="79"/>
    </location>
</feature>
<comment type="subcellular location">
    <subcellularLocation>
        <location evidence="1">Cell membrane</location>
        <topology evidence="1">Multi-pass membrane protein</topology>
    </subcellularLocation>
</comment>